<dbReference type="HAMAP" id="MF_00041">
    <property type="entry name" value="Cys_tRNA_synth"/>
    <property type="match status" value="1"/>
</dbReference>
<protein>
    <recommendedName>
        <fullName evidence="12">Cysteine--tRNA ligase</fullName>
        <ecNumber evidence="12">6.1.1.16</ecNumber>
    </recommendedName>
    <alternativeName>
        <fullName evidence="12">Cysteinyl-tRNA synthetase</fullName>
        <shortName evidence="12">CysRS</shortName>
    </alternativeName>
</protein>
<dbReference type="InterPro" id="IPR015273">
    <property type="entry name" value="Cys-tRNA-synt_Ia_DALR"/>
</dbReference>
<feature type="short sequence motif" description="'KMSKS' region" evidence="12">
    <location>
        <begin position="260"/>
        <end position="264"/>
    </location>
</feature>
<dbReference type="PANTHER" id="PTHR10890">
    <property type="entry name" value="CYSTEINYL-TRNA SYNTHETASE"/>
    <property type="match status" value="1"/>
</dbReference>
<dbReference type="CDD" id="cd00672">
    <property type="entry name" value="CysRS_core"/>
    <property type="match status" value="1"/>
</dbReference>
<feature type="binding site" evidence="12">
    <location>
        <position position="203"/>
    </location>
    <ligand>
        <name>Zn(2+)</name>
        <dbReference type="ChEBI" id="CHEBI:29105"/>
    </ligand>
</feature>
<dbReference type="FunFam" id="3.40.50.620:FF:000130">
    <property type="entry name" value="Cysteine--tRNA ligase"/>
    <property type="match status" value="1"/>
</dbReference>
<keyword evidence="3 12" id="KW-0963">Cytoplasm</keyword>
<evidence type="ECO:0000256" key="5">
    <source>
        <dbReference type="ARBA" id="ARBA00022723"/>
    </source>
</evidence>
<dbReference type="PANTHER" id="PTHR10890:SF3">
    <property type="entry name" value="CYSTEINE--TRNA LIGASE, CYTOPLASMIC"/>
    <property type="match status" value="1"/>
</dbReference>
<dbReference type="EMBL" id="CP011097">
    <property type="protein sequence ID" value="AJZ75232.1"/>
    <property type="molecule type" value="Genomic_DNA"/>
</dbReference>
<accession>A0A3G1B0R6</accession>
<dbReference type="SUPFAM" id="SSF47323">
    <property type="entry name" value="Anticodon-binding domain of a subclass of class I aminoacyl-tRNA synthetases"/>
    <property type="match status" value="1"/>
</dbReference>
<dbReference type="Proteomes" id="UP000266745">
    <property type="component" value="Chromosome"/>
</dbReference>
<comment type="cofactor">
    <cofactor evidence="12">
        <name>Zn(2+)</name>
        <dbReference type="ChEBI" id="CHEBI:29105"/>
    </cofactor>
    <text evidence="12">Binds 1 zinc ion per subunit.</text>
</comment>
<dbReference type="GO" id="GO:0006423">
    <property type="term" value="P:cysteinyl-tRNA aminoacylation"/>
    <property type="evidence" value="ECO:0007669"/>
    <property type="project" value="UniProtKB-UniRule"/>
</dbReference>
<dbReference type="GO" id="GO:0004817">
    <property type="term" value="F:cysteine-tRNA ligase activity"/>
    <property type="evidence" value="ECO:0007669"/>
    <property type="project" value="UniProtKB-UniRule"/>
</dbReference>
<dbReference type="SUPFAM" id="SSF52374">
    <property type="entry name" value="Nucleotidylyl transferase"/>
    <property type="match status" value="1"/>
</dbReference>
<keyword evidence="9 12" id="KW-0648">Protein biosynthesis</keyword>
<dbReference type="InterPro" id="IPR024909">
    <property type="entry name" value="Cys-tRNA/MSH_ligase"/>
</dbReference>
<reference evidence="14 15" key="1">
    <citation type="journal article" date="2016" name="Sci. Rep.">
        <title>A novel ammonia-oxidizing archaeon from wastewater treatment plant: Its enrichment, physiological and genomic characteristics.</title>
        <authorList>
            <person name="Li Y."/>
            <person name="Ding K."/>
            <person name="Wen X."/>
            <person name="Zhang B."/>
            <person name="Shen B."/>
            <person name="Yang Y."/>
        </authorList>
    </citation>
    <scope>NUCLEOTIDE SEQUENCE [LARGE SCALE GENOMIC DNA]</scope>
    <source>
        <strain evidence="14 15">SAT1</strain>
    </source>
</reference>
<evidence type="ECO:0000256" key="12">
    <source>
        <dbReference type="HAMAP-Rule" id="MF_00041"/>
    </source>
</evidence>
<feature type="domain" description="Cysteinyl-tRNA synthetase class Ia DALR" evidence="13">
    <location>
        <begin position="342"/>
        <end position="406"/>
    </location>
</feature>
<evidence type="ECO:0000256" key="7">
    <source>
        <dbReference type="ARBA" id="ARBA00022833"/>
    </source>
</evidence>
<comment type="similarity">
    <text evidence="2 12">Belongs to the class-I aminoacyl-tRNA synthetase family.</text>
</comment>
<dbReference type="EC" id="6.1.1.16" evidence="12"/>
<dbReference type="PRINTS" id="PR00983">
    <property type="entry name" value="TRNASYNTHCYS"/>
</dbReference>
<keyword evidence="8 12" id="KW-0067">ATP-binding</keyword>
<dbReference type="InterPro" id="IPR032678">
    <property type="entry name" value="tRNA-synt_1_cat_dom"/>
</dbReference>
<evidence type="ECO:0000256" key="4">
    <source>
        <dbReference type="ARBA" id="ARBA00022598"/>
    </source>
</evidence>
<gene>
    <name evidence="12" type="primary">cysS</name>
    <name evidence="14" type="ORF">SU86_001225</name>
</gene>
<feature type="binding site" evidence="12">
    <location>
        <position position="232"/>
    </location>
    <ligand>
        <name>Zn(2+)</name>
        <dbReference type="ChEBI" id="CHEBI:29105"/>
    </ligand>
</feature>
<keyword evidence="6 12" id="KW-0547">Nucleotide-binding</keyword>
<feature type="binding site" evidence="12">
    <location>
        <position position="263"/>
    </location>
    <ligand>
        <name>ATP</name>
        <dbReference type="ChEBI" id="CHEBI:30616"/>
    </ligand>
</feature>
<dbReference type="RefSeq" id="WP_048187713.1">
    <property type="nucleotide sequence ID" value="NZ_CP011097.1"/>
</dbReference>
<evidence type="ECO:0000259" key="13">
    <source>
        <dbReference type="SMART" id="SM00840"/>
    </source>
</evidence>
<evidence type="ECO:0000256" key="6">
    <source>
        <dbReference type="ARBA" id="ARBA00022741"/>
    </source>
</evidence>
<evidence type="ECO:0000256" key="10">
    <source>
        <dbReference type="ARBA" id="ARBA00023146"/>
    </source>
</evidence>
<dbReference type="GeneID" id="24875000"/>
<keyword evidence="10 12" id="KW-0030">Aminoacyl-tRNA synthetase</keyword>
<evidence type="ECO:0000256" key="8">
    <source>
        <dbReference type="ARBA" id="ARBA00022840"/>
    </source>
</evidence>
<dbReference type="GO" id="GO:0008270">
    <property type="term" value="F:zinc ion binding"/>
    <property type="evidence" value="ECO:0007669"/>
    <property type="project" value="UniProtKB-UniRule"/>
</dbReference>
<evidence type="ECO:0000313" key="15">
    <source>
        <dbReference type="Proteomes" id="UP000266745"/>
    </source>
</evidence>
<keyword evidence="7 12" id="KW-0862">Zinc</keyword>
<dbReference type="InterPro" id="IPR009080">
    <property type="entry name" value="tRNAsynth_Ia_anticodon-bd"/>
</dbReference>
<evidence type="ECO:0000256" key="1">
    <source>
        <dbReference type="ARBA" id="ARBA00004496"/>
    </source>
</evidence>
<feature type="binding site" evidence="12">
    <location>
        <position position="24"/>
    </location>
    <ligand>
        <name>Zn(2+)</name>
        <dbReference type="ChEBI" id="CHEBI:29105"/>
    </ligand>
</feature>
<proteinExistence type="inferred from homology"/>
<dbReference type="NCBIfam" id="TIGR00435">
    <property type="entry name" value="cysS"/>
    <property type="match status" value="1"/>
</dbReference>
<dbReference type="AlphaFoldDB" id="A0A3G1B0R6"/>
<dbReference type="Pfam" id="PF09190">
    <property type="entry name" value="DALR_2"/>
    <property type="match status" value="1"/>
</dbReference>
<evidence type="ECO:0000256" key="11">
    <source>
        <dbReference type="ARBA" id="ARBA00047398"/>
    </source>
</evidence>
<dbReference type="Pfam" id="PF01406">
    <property type="entry name" value="tRNA-synt_1e"/>
    <property type="match status" value="1"/>
</dbReference>
<name>A0A3G1B0R6_9ARCH</name>
<evidence type="ECO:0000313" key="14">
    <source>
        <dbReference type="EMBL" id="AJZ75232.1"/>
    </source>
</evidence>
<sequence>MKIYDTLTTKELEVNAENVRIYLCGVTVYDESHIGHARTIIIFDVLRRYLESKNTPVKFVQNFTDVDDKIINRANTEGIHPLEISRRYIDHYFEDFDRLNIRRATAHPKATEHISEIIELIKKLVDSEFAYLSLNGVYYSVTKFTEYGKLSKRKTEDLISGARVQVDETKNDALDFALWKFSDADPNWPSPWGKGRPGWHIECSAMSLKYLGEEFEIHGGGRDLIFPHHENEIAQTEAITNRPLAKLWMHVGMVTINGEKMSKSLGNIRSVRNVLDNWGPNVIRLFCISGHYSKAIDYSEELLKENLIKWRQVETAYYEMIMSEGTGPTDEITILITECRSEFDSALDSDFNTSLATNAFFKLVKGINRIAASEEMSKSVVNIALPEFERMLDILGLQVQKITESEKQTITELLQKRESLRAQKQYSEADKIRDQISAQNIVLLDHKNKTIWMKKEKIKSDI</sequence>
<organism evidence="14 15">
    <name type="scientific">Candidatus Nitrosotenuis cloacae</name>
    <dbReference type="NCBI Taxonomy" id="1603555"/>
    <lineage>
        <taxon>Archaea</taxon>
        <taxon>Nitrososphaerota</taxon>
        <taxon>Candidatus Nitrosotenuis</taxon>
    </lineage>
</organism>
<dbReference type="KEGG" id="tah:SU86_001225"/>
<keyword evidence="15" id="KW-1185">Reference proteome</keyword>
<dbReference type="Gene3D" id="1.20.120.1910">
    <property type="entry name" value="Cysteine-tRNA ligase, C-terminal anti-codon recognition domain"/>
    <property type="match status" value="1"/>
</dbReference>
<dbReference type="SMART" id="SM00840">
    <property type="entry name" value="DALR_2"/>
    <property type="match status" value="1"/>
</dbReference>
<comment type="catalytic activity">
    <reaction evidence="11 12">
        <text>tRNA(Cys) + L-cysteine + ATP = L-cysteinyl-tRNA(Cys) + AMP + diphosphate</text>
        <dbReference type="Rhea" id="RHEA:17773"/>
        <dbReference type="Rhea" id="RHEA-COMP:9661"/>
        <dbReference type="Rhea" id="RHEA-COMP:9679"/>
        <dbReference type="ChEBI" id="CHEBI:30616"/>
        <dbReference type="ChEBI" id="CHEBI:33019"/>
        <dbReference type="ChEBI" id="CHEBI:35235"/>
        <dbReference type="ChEBI" id="CHEBI:78442"/>
        <dbReference type="ChEBI" id="CHEBI:78517"/>
        <dbReference type="ChEBI" id="CHEBI:456215"/>
        <dbReference type="EC" id="6.1.1.16"/>
    </reaction>
</comment>
<keyword evidence="5 12" id="KW-0479">Metal-binding</keyword>
<keyword evidence="4 12" id="KW-0436">Ligase</keyword>
<evidence type="ECO:0000256" key="2">
    <source>
        <dbReference type="ARBA" id="ARBA00005594"/>
    </source>
</evidence>
<feature type="short sequence motif" description="'HIGH' region" evidence="12">
    <location>
        <begin position="26"/>
        <end position="36"/>
    </location>
</feature>
<comment type="subcellular location">
    <subcellularLocation>
        <location evidence="1 12">Cytoplasm</location>
    </subcellularLocation>
</comment>
<dbReference type="OrthoDB" id="9445at2157"/>
<dbReference type="Gene3D" id="3.40.50.620">
    <property type="entry name" value="HUPs"/>
    <property type="match status" value="1"/>
</dbReference>
<evidence type="ECO:0000256" key="3">
    <source>
        <dbReference type="ARBA" id="ARBA00022490"/>
    </source>
</evidence>
<dbReference type="STRING" id="1603555.SU86_001225"/>
<feature type="binding site" evidence="12">
    <location>
        <position position="228"/>
    </location>
    <ligand>
        <name>Zn(2+)</name>
        <dbReference type="ChEBI" id="CHEBI:29105"/>
    </ligand>
</feature>
<evidence type="ECO:0000256" key="9">
    <source>
        <dbReference type="ARBA" id="ARBA00022917"/>
    </source>
</evidence>
<dbReference type="GO" id="GO:0005524">
    <property type="term" value="F:ATP binding"/>
    <property type="evidence" value="ECO:0007669"/>
    <property type="project" value="UniProtKB-UniRule"/>
</dbReference>
<dbReference type="GO" id="GO:0005737">
    <property type="term" value="C:cytoplasm"/>
    <property type="evidence" value="ECO:0007669"/>
    <property type="project" value="UniProtKB-SubCell"/>
</dbReference>
<dbReference type="InterPro" id="IPR014729">
    <property type="entry name" value="Rossmann-like_a/b/a_fold"/>
</dbReference>
<dbReference type="InterPro" id="IPR015803">
    <property type="entry name" value="Cys-tRNA-ligase"/>
</dbReference>